<keyword evidence="4" id="KW-0472">Membrane</keyword>
<sequence length="1162" mass="129641">MITQPTAESPFKFLDAYTAQDTDRFFGRDAEQQRLVELLFRSRLVLVYGQSGTGKTSLVQCGLAKAVSATDYYPVLVRRRSHVLTSLHTTLTGILDEHDTSDVVELVDRLGLYSMRPVYLIFDQLEELFVSGDTDEQQQFFAVLRRIYQASSGCKLLLVMREDYIAYLYPYEDVIPGLFDFRLRVEPMSERGLQAVITGTCRQSGRIRLQDETETVRQIIRNNQGAAQTFQLPYLQVYLDRLWRTAQAAQPGETVVFNPGLVAQVGAIDDVLEQFLNEQVQLIGTELPLVDTATVKRVLEAFVTYEGTRREHRISSLASATGLEPSLLALLLAHLERSRILSGEDGLYELAHDSLARLIDKGRSAEQRQINDILRRLKEAYAEYLEKDRAADLLLSARRVAEVQLFQDPIQAELARSVPDSEAIWQFVIDSQDELQRRQRREIRRLRTTIAIVSGLCILAVVAAVLAVREWEKSNVKSVVLQLKDMDPRSALAMSAWAYEQQPTLATAGALSNTFYNQRQFTAVLTGVPVKTAELSPDGSLVIAVAGNNRVYLWDWQGQQLADSLQFSEPVLSVSVAPRADHLVAVTEPGALWVWHRPSRQKTAIAPGLIIRGAAISADGQTIIGVTDDEQVHRWVRQGRRWSDQGSISARTAGFAPDGKTMLSLTADGNTTVWNTTTGQAVRRVKASVSFASEAISPTARQVLLTTKDSKVYLLDAGTGTQRWLPQTGPALGSGFAPDGNTIWTATEDSLHLWDTSGAGITRLKLLAPFRQISLSPDGQTLLLVYQNNKVHLLNREGLRLDYLSHAAPVKVALFAPDGQHILTQTEDGKAYRWGRTDVRFTKLEPRQRPERVELSPDGKQALLVTSTGNLQVWDLTQQQWDSLPGLYPIRWATFAPDGLHLYAVSDTDGKTSQWSLREKRLVRPLPLPPLRSIELNRDGQSVLAELEGTEDVWYGSLTGKRRALLTASAGIRTARFSPEGDYIVATGENTGYVFDRKGALIDSLVSPEAIRSAEISPGGQTVLLTTYLPTMYIWTPKTRRVLTVTDQDVVKTAMFVADGERIQTMTNRGIITIRDRSGQAIARVEEPYSRVWASGDKLLLQNGNYVLVAPAPALVGSWYRQTFTDEQRRNRQEAAAQTYSLTTSLRQALKPYWNKLIFGTE</sequence>
<proteinExistence type="predicted"/>
<dbReference type="EMBL" id="BAABHB010000006">
    <property type="protein sequence ID" value="GAA4409024.1"/>
    <property type="molecule type" value="Genomic_DNA"/>
</dbReference>
<keyword evidence="1 3" id="KW-0853">WD repeat</keyword>
<dbReference type="PANTHER" id="PTHR44019">
    <property type="entry name" value="WD REPEAT-CONTAINING PROTEIN 55"/>
    <property type="match status" value="1"/>
</dbReference>
<evidence type="ECO:0000256" key="3">
    <source>
        <dbReference type="PROSITE-ProRule" id="PRU00221"/>
    </source>
</evidence>
<feature type="repeat" description="WD" evidence="3">
    <location>
        <begin position="655"/>
        <end position="684"/>
    </location>
</feature>
<dbReference type="InterPro" id="IPR015943">
    <property type="entry name" value="WD40/YVTN_repeat-like_dom_sf"/>
</dbReference>
<evidence type="ECO:0000256" key="4">
    <source>
        <dbReference type="SAM" id="Phobius"/>
    </source>
</evidence>
<keyword evidence="4" id="KW-0812">Transmembrane</keyword>
<dbReference type="InterPro" id="IPR001680">
    <property type="entry name" value="WD40_rpt"/>
</dbReference>
<dbReference type="SUPFAM" id="SSF50969">
    <property type="entry name" value="YVTN repeat-like/Quinoprotein amine dehydrogenase"/>
    <property type="match status" value="1"/>
</dbReference>
<keyword evidence="7" id="KW-1185">Reference proteome</keyword>
<organism evidence="6 7">
    <name type="scientific">Nibrella viscosa</name>
    <dbReference type="NCBI Taxonomy" id="1084524"/>
    <lineage>
        <taxon>Bacteria</taxon>
        <taxon>Pseudomonadati</taxon>
        <taxon>Bacteroidota</taxon>
        <taxon>Cytophagia</taxon>
        <taxon>Cytophagales</taxon>
        <taxon>Spirosomataceae</taxon>
        <taxon>Nibrella</taxon>
    </lineage>
</organism>
<dbReference type="RefSeq" id="WP_345268794.1">
    <property type="nucleotide sequence ID" value="NZ_BAABHB010000006.1"/>
</dbReference>
<dbReference type="Gene3D" id="3.40.50.300">
    <property type="entry name" value="P-loop containing nucleotide triphosphate hydrolases"/>
    <property type="match status" value="1"/>
</dbReference>
<dbReference type="PANTHER" id="PTHR44019:SF8">
    <property type="entry name" value="POC1 CENTRIOLAR PROTEIN HOMOLOG"/>
    <property type="match status" value="1"/>
</dbReference>
<evidence type="ECO:0000256" key="2">
    <source>
        <dbReference type="ARBA" id="ARBA00022737"/>
    </source>
</evidence>
<feature type="domain" description="Novel STAND NTPase 1" evidence="5">
    <location>
        <begin position="10"/>
        <end position="391"/>
    </location>
</feature>
<dbReference type="InterPro" id="IPR050505">
    <property type="entry name" value="WDR55/POC1"/>
</dbReference>
<dbReference type="SUPFAM" id="SSF82171">
    <property type="entry name" value="DPP6 N-terminal domain-like"/>
    <property type="match status" value="1"/>
</dbReference>
<dbReference type="SUPFAM" id="SSF69322">
    <property type="entry name" value="Tricorn protease domain 2"/>
    <property type="match status" value="1"/>
</dbReference>
<evidence type="ECO:0000313" key="6">
    <source>
        <dbReference type="EMBL" id="GAA4409024.1"/>
    </source>
</evidence>
<evidence type="ECO:0000256" key="1">
    <source>
        <dbReference type="ARBA" id="ARBA00022574"/>
    </source>
</evidence>
<keyword evidence="2" id="KW-0677">Repeat</keyword>
<dbReference type="Proteomes" id="UP001500936">
    <property type="component" value="Unassembled WGS sequence"/>
</dbReference>
<name>A0ABP8KL09_9BACT</name>
<dbReference type="InterPro" id="IPR049052">
    <property type="entry name" value="nSTAND1"/>
</dbReference>
<dbReference type="Gene3D" id="2.130.10.10">
    <property type="entry name" value="YVTN repeat-like/Quinoprotein amine dehydrogenase"/>
    <property type="match status" value="3"/>
</dbReference>
<dbReference type="InterPro" id="IPR011044">
    <property type="entry name" value="Quino_amine_DH_bsu"/>
</dbReference>
<keyword evidence="4" id="KW-1133">Transmembrane helix</keyword>
<reference evidence="7" key="1">
    <citation type="journal article" date="2019" name="Int. J. Syst. Evol. Microbiol.">
        <title>The Global Catalogue of Microorganisms (GCM) 10K type strain sequencing project: providing services to taxonomists for standard genome sequencing and annotation.</title>
        <authorList>
            <consortium name="The Broad Institute Genomics Platform"/>
            <consortium name="The Broad Institute Genome Sequencing Center for Infectious Disease"/>
            <person name="Wu L."/>
            <person name="Ma J."/>
        </authorList>
    </citation>
    <scope>NUCLEOTIDE SEQUENCE [LARGE SCALE GENOMIC DNA]</scope>
    <source>
        <strain evidence="7">JCM 17925</strain>
    </source>
</reference>
<dbReference type="InterPro" id="IPR025662">
    <property type="entry name" value="Sigma_54_int_dom_ATP-bd_1"/>
</dbReference>
<protein>
    <submittedName>
        <fullName evidence="6">PQQ-binding-like beta-propeller repeat protein</fullName>
    </submittedName>
</protein>
<comment type="caution">
    <text evidence="6">The sequence shown here is derived from an EMBL/GenBank/DDBJ whole genome shotgun (WGS) entry which is preliminary data.</text>
</comment>
<feature type="transmembrane region" description="Helical" evidence="4">
    <location>
        <begin position="446"/>
        <end position="468"/>
    </location>
</feature>
<dbReference type="InterPro" id="IPR027417">
    <property type="entry name" value="P-loop_NTPase"/>
</dbReference>
<dbReference type="PROSITE" id="PS00675">
    <property type="entry name" value="SIGMA54_INTERACT_1"/>
    <property type="match status" value="1"/>
</dbReference>
<dbReference type="Pfam" id="PF20703">
    <property type="entry name" value="nSTAND1"/>
    <property type="match status" value="1"/>
</dbReference>
<feature type="repeat" description="WD" evidence="3">
    <location>
        <begin position="803"/>
        <end position="834"/>
    </location>
</feature>
<dbReference type="SMART" id="SM00320">
    <property type="entry name" value="WD40"/>
    <property type="match status" value="9"/>
</dbReference>
<evidence type="ECO:0000259" key="5">
    <source>
        <dbReference type="Pfam" id="PF20703"/>
    </source>
</evidence>
<dbReference type="SUPFAM" id="SSF52540">
    <property type="entry name" value="P-loop containing nucleoside triphosphate hydrolases"/>
    <property type="match status" value="1"/>
</dbReference>
<dbReference type="PROSITE" id="PS50082">
    <property type="entry name" value="WD_REPEATS_2"/>
    <property type="match status" value="2"/>
</dbReference>
<evidence type="ECO:0000313" key="7">
    <source>
        <dbReference type="Proteomes" id="UP001500936"/>
    </source>
</evidence>
<accession>A0ABP8KL09</accession>
<gene>
    <name evidence="6" type="ORF">GCM10023187_31670</name>
</gene>